<comment type="caution">
    <text evidence="2">The sequence shown here is derived from an EMBL/GenBank/DDBJ whole genome shotgun (WGS) entry which is preliminary data.</text>
</comment>
<reference evidence="2 3" key="1">
    <citation type="journal article" date="2018" name="PLoS ONE">
        <title>The draft genome of Kipferlia bialata reveals reductive genome evolution in fornicate parasites.</title>
        <authorList>
            <person name="Tanifuji G."/>
            <person name="Takabayashi S."/>
            <person name="Kume K."/>
            <person name="Takagi M."/>
            <person name="Nakayama T."/>
            <person name="Kamikawa R."/>
            <person name="Inagaki Y."/>
            <person name="Hashimoto T."/>
        </authorList>
    </citation>
    <scope>NUCLEOTIDE SEQUENCE [LARGE SCALE GENOMIC DNA]</scope>
    <source>
        <strain evidence="2">NY0173</strain>
    </source>
</reference>
<feature type="non-terminal residue" evidence="2">
    <location>
        <position position="1"/>
    </location>
</feature>
<feature type="region of interest" description="Disordered" evidence="1">
    <location>
        <begin position="24"/>
        <end position="82"/>
    </location>
</feature>
<evidence type="ECO:0000313" key="2">
    <source>
        <dbReference type="EMBL" id="GIQ90251.1"/>
    </source>
</evidence>
<evidence type="ECO:0000313" key="3">
    <source>
        <dbReference type="Proteomes" id="UP000265618"/>
    </source>
</evidence>
<dbReference type="AlphaFoldDB" id="A0A9K3GPX6"/>
<sequence length="286" mass="29887">APGLDESSNSEESTIFVCPDEAEVAQTKAQQTSRCKPPRPPSPHVHPQEGTVPPPASEPGSEGQAVPEPVPGDISQDNEGWLGALGAAFDEAHVEFGTQAVEAPVHGHYQPVSMFGDLLLSPNTDRAGGDGHLGSNTGLNLTPGEAEMAGREGDGVLERAPPVPAPLAVPGDPEAEGEGEGEGERERDADAEAEAEAERQGEREREAERERGLEGEGVAAEEPANPAACLAHATRLAVEVVTPLVDRLPHTSLEWTRLAGLGAGQAQQCELVQRMRDIIPLGGCMV</sequence>
<dbReference type="EMBL" id="BDIP01005954">
    <property type="protein sequence ID" value="GIQ90251.1"/>
    <property type="molecule type" value="Genomic_DNA"/>
</dbReference>
<feature type="region of interest" description="Disordered" evidence="1">
    <location>
        <begin position="126"/>
        <end position="224"/>
    </location>
</feature>
<organism evidence="2 3">
    <name type="scientific">Kipferlia bialata</name>
    <dbReference type="NCBI Taxonomy" id="797122"/>
    <lineage>
        <taxon>Eukaryota</taxon>
        <taxon>Metamonada</taxon>
        <taxon>Carpediemonas-like organisms</taxon>
        <taxon>Kipferlia</taxon>
    </lineage>
</organism>
<gene>
    <name evidence="2" type="ORF">KIPB_012978</name>
</gene>
<evidence type="ECO:0000256" key="1">
    <source>
        <dbReference type="SAM" id="MobiDB-lite"/>
    </source>
</evidence>
<keyword evidence="3" id="KW-1185">Reference proteome</keyword>
<accession>A0A9K3GPX6</accession>
<feature type="compositionally biased region" description="Basic and acidic residues" evidence="1">
    <location>
        <begin position="182"/>
        <end position="214"/>
    </location>
</feature>
<feature type="compositionally biased region" description="Basic and acidic residues" evidence="1">
    <location>
        <begin position="148"/>
        <end position="157"/>
    </location>
</feature>
<dbReference type="Proteomes" id="UP000265618">
    <property type="component" value="Unassembled WGS sequence"/>
</dbReference>
<protein>
    <submittedName>
        <fullName evidence="2">Uncharacterized protein</fullName>
    </submittedName>
</protein>
<proteinExistence type="predicted"/>
<name>A0A9K3GPX6_9EUKA</name>